<dbReference type="FunFam" id="3.20.20.70:FF:000015">
    <property type="entry name" value="Orotidine 5'-phosphate decarboxylase"/>
    <property type="match status" value="1"/>
</dbReference>
<dbReference type="InterPro" id="IPR047596">
    <property type="entry name" value="OMPdecase_bac"/>
</dbReference>
<sequence length="247" mass="26572">MSNKAAREKLIFALDMGKGLDEAMSWVRRLTGHVGVFKVGKEAFTRFGPKLVQEIQETGSRVFLDLKFHDIPNTVARAAEGAVEMGVAMFNVHTLGGKSMMEETAKAVREMARKRNLPVPLVLGVTVLTSLNDDDLRALGFSYSTAELVLRLARMAQDAGLSGVVASAQDVEAIRGACGKDFVIVTPGIRGSARVSGDDQKRTLTAEEAIRRGSDYLVVGRPIQTAADPVAAADELCQEIARGLDAR</sequence>
<dbReference type="GO" id="GO:0044205">
    <property type="term" value="P:'de novo' UMP biosynthetic process"/>
    <property type="evidence" value="ECO:0007669"/>
    <property type="project" value="UniProtKB-UniRule"/>
</dbReference>
<evidence type="ECO:0000259" key="13">
    <source>
        <dbReference type="SMART" id="SM00934"/>
    </source>
</evidence>
<dbReference type="STRING" id="43775.SAMN04489760_102100"/>
<keyword evidence="5 9" id="KW-0665">Pyrimidine biosynthesis</keyword>
<feature type="active site" description="For OMPdecase activity" evidence="10">
    <location>
        <position position="65"/>
    </location>
</feature>
<feature type="domain" description="Orotidine 5'-phosphate decarboxylase" evidence="13">
    <location>
        <begin position="9"/>
        <end position="236"/>
    </location>
</feature>
<evidence type="ECO:0000256" key="8">
    <source>
        <dbReference type="ARBA" id="ARBA00061012"/>
    </source>
</evidence>
<evidence type="ECO:0000256" key="3">
    <source>
        <dbReference type="ARBA" id="ARBA00011738"/>
    </source>
</evidence>
<gene>
    <name evidence="9" type="primary">pyrF</name>
    <name evidence="14" type="ORF">SAMN04489760_102100</name>
</gene>
<evidence type="ECO:0000256" key="7">
    <source>
        <dbReference type="ARBA" id="ARBA00049157"/>
    </source>
</evidence>
<feature type="active site" description="For OMPdecase activity" evidence="10">
    <location>
        <position position="67"/>
    </location>
</feature>
<dbReference type="PROSITE" id="PS00156">
    <property type="entry name" value="OMPDECASE"/>
    <property type="match status" value="1"/>
</dbReference>
<dbReference type="HAMAP" id="MF_01200_B">
    <property type="entry name" value="OMPdecase_type1_B"/>
    <property type="match status" value="1"/>
</dbReference>
<feature type="binding site" evidence="9 11">
    <location>
        <position position="38"/>
    </location>
    <ligand>
        <name>substrate</name>
    </ligand>
</feature>
<feature type="binding site" evidence="9 11">
    <location>
        <position position="15"/>
    </location>
    <ligand>
        <name>substrate</name>
    </ligand>
</feature>
<feature type="active site" description="For OMPdecase activity" evidence="10">
    <location>
        <position position="70"/>
    </location>
</feature>
<dbReference type="PANTHER" id="PTHR32119:SF2">
    <property type="entry name" value="OROTIDINE 5'-PHOSPHATE DECARBOXYLASE"/>
    <property type="match status" value="1"/>
</dbReference>
<evidence type="ECO:0000313" key="15">
    <source>
        <dbReference type="Proteomes" id="UP000198744"/>
    </source>
</evidence>
<dbReference type="EC" id="4.1.1.23" evidence="9"/>
<evidence type="ECO:0000256" key="11">
    <source>
        <dbReference type="PIRSR" id="PIRSR614732-2"/>
    </source>
</evidence>
<dbReference type="SUPFAM" id="SSF51366">
    <property type="entry name" value="Ribulose-phoshate binding barrel"/>
    <property type="match status" value="1"/>
</dbReference>
<feature type="binding site" evidence="9 11">
    <location>
        <position position="221"/>
    </location>
    <ligand>
        <name>substrate</name>
    </ligand>
</feature>
<keyword evidence="4 9" id="KW-0210">Decarboxylase</keyword>
<comment type="subunit">
    <text evidence="3 9">Homodimer.</text>
</comment>
<evidence type="ECO:0000256" key="12">
    <source>
        <dbReference type="RuleBase" id="RU000512"/>
    </source>
</evidence>
<dbReference type="Proteomes" id="UP000198744">
    <property type="component" value="Unassembled WGS sequence"/>
</dbReference>
<keyword evidence="15" id="KW-1185">Reference proteome</keyword>
<feature type="binding site" evidence="9 11">
    <location>
        <position position="190"/>
    </location>
    <ligand>
        <name>substrate</name>
    </ligand>
</feature>
<accession>A0A1H7UTR0</accession>
<dbReference type="SMART" id="SM00934">
    <property type="entry name" value="OMPdecase"/>
    <property type="match status" value="1"/>
</dbReference>
<dbReference type="GO" id="GO:0005829">
    <property type="term" value="C:cytosol"/>
    <property type="evidence" value="ECO:0007669"/>
    <property type="project" value="TreeGrafter"/>
</dbReference>
<dbReference type="AlphaFoldDB" id="A0A1H7UTR0"/>
<dbReference type="InterPro" id="IPR013785">
    <property type="entry name" value="Aldolase_TIM"/>
</dbReference>
<feature type="binding site" evidence="9 11">
    <location>
        <position position="129"/>
    </location>
    <ligand>
        <name>substrate</name>
    </ligand>
</feature>
<feature type="binding site" evidence="9 11">
    <location>
        <position position="200"/>
    </location>
    <ligand>
        <name>substrate</name>
    </ligand>
</feature>
<protein>
    <recommendedName>
        <fullName evidence="9">Orotidine 5'-phosphate decarboxylase</fullName>
        <ecNumber evidence="9">4.1.1.23</ecNumber>
    </recommendedName>
    <alternativeName>
        <fullName evidence="9">OMP decarboxylase</fullName>
        <shortName evidence="9">OMPDCase</shortName>
        <shortName evidence="9">OMPdecase</shortName>
    </alternativeName>
</protein>
<evidence type="ECO:0000256" key="9">
    <source>
        <dbReference type="HAMAP-Rule" id="MF_01200"/>
    </source>
</evidence>
<dbReference type="NCBIfam" id="NF001273">
    <property type="entry name" value="PRK00230.1"/>
    <property type="match status" value="1"/>
</dbReference>
<comment type="catalytic activity">
    <reaction evidence="7 9 12">
        <text>orotidine 5'-phosphate + H(+) = UMP + CO2</text>
        <dbReference type="Rhea" id="RHEA:11596"/>
        <dbReference type="ChEBI" id="CHEBI:15378"/>
        <dbReference type="ChEBI" id="CHEBI:16526"/>
        <dbReference type="ChEBI" id="CHEBI:57538"/>
        <dbReference type="ChEBI" id="CHEBI:57865"/>
        <dbReference type="EC" id="4.1.1.23"/>
    </reaction>
</comment>
<comment type="function">
    <text evidence="1 9">Catalyzes the decarboxylation of orotidine 5'-monophosphate (OMP) to uridine 5'-monophosphate (UMP).</text>
</comment>
<evidence type="ECO:0000256" key="4">
    <source>
        <dbReference type="ARBA" id="ARBA00022793"/>
    </source>
</evidence>
<dbReference type="Pfam" id="PF00215">
    <property type="entry name" value="OMPdecase"/>
    <property type="match status" value="1"/>
</dbReference>
<dbReference type="CDD" id="cd04725">
    <property type="entry name" value="OMP_decarboxylase_like"/>
    <property type="match status" value="1"/>
</dbReference>
<dbReference type="GO" id="GO:0006207">
    <property type="term" value="P:'de novo' pyrimidine nucleobase biosynthetic process"/>
    <property type="evidence" value="ECO:0007669"/>
    <property type="project" value="InterPro"/>
</dbReference>
<dbReference type="GO" id="GO:0004590">
    <property type="term" value="F:orotidine-5'-phosphate decarboxylase activity"/>
    <property type="evidence" value="ECO:0007669"/>
    <property type="project" value="UniProtKB-UniRule"/>
</dbReference>
<feature type="binding site" evidence="9">
    <location>
        <begin position="65"/>
        <end position="74"/>
    </location>
    <ligand>
        <name>substrate</name>
    </ligand>
</feature>
<evidence type="ECO:0000256" key="1">
    <source>
        <dbReference type="ARBA" id="ARBA00002356"/>
    </source>
</evidence>
<dbReference type="InterPro" id="IPR018089">
    <property type="entry name" value="OMPdecase_AS"/>
</dbReference>
<evidence type="ECO:0000256" key="5">
    <source>
        <dbReference type="ARBA" id="ARBA00022975"/>
    </source>
</evidence>
<name>A0A1H7UTR0_9BACT</name>
<dbReference type="NCBIfam" id="TIGR01740">
    <property type="entry name" value="pyrF"/>
    <property type="match status" value="1"/>
</dbReference>
<dbReference type="InterPro" id="IPR001754">
    <property type="entry name" value="OMPdeCOase_dom"/>
</dbReference>
<comment type="pathway">
    <text evidence="2 9 12">Pyrimidine metabolism; UMP biosynthesis via de novo pathway; UMP from orotate: step 2/2.</text>
</comment>
<dbReference type="InterPro" id="IPR014732">
    <property type="entry name" value="OMPdecase"/>
</dbReference>
<evidence type="ECO:0000256" key="6">
    <source>
        <dbReference type="ARBA" id="ARBA00023239"/>
    </source>
</evidence>
<evidence type="ECO:0000256" key="10">
    <source>
        <dbReference type="PIRSR" id="PIRSR614732-1"/>
    </source>
</evidence>
<dbReference type="Gene3D" id="3.20.20.70">
    <property type="entry name" value="Aldolase class I"/>
    <property type="match status" value="1"/>
</dbReference>
<organism evidence="14 15">
    <name type="scientific">Syntrophus gentianae</name>
    <dbReference type="NCBI Taxonomy" id="43775"/>
    <lineage>
        <taxon>Bacteria</taxon>
        <taxon>Pseudomonadati</taxon>
        <taxon>Thermodesulfobacteriota</taxon>
        <taxon>Syntrophia</taxon>
        <taxon>Syntrophales</taxon>
        <taxon>Syntrophaceae</taxon>
        <taxon>Syntrophus</taxon>
    </lineage>
</organism>
<dbReference type="InterPro" id="IPR011060">
    <property type="entry name" value="RibuloseP-bd_barrel"/>
</dbReference>
<reference evidence="14 15" key="1">
    <citation type="submission" date="2016-10" db="EMBL/GenBank/DDBJ databases">
        <authorList>
            <person name="de Groot N.N."/>
        </authorList>
    </citation>
    <scope>NUCLEOTIDE SEQUENCE [LARGE SCALE GENOMIC DNA]</scope>
    <source>
        <strain evidence="14 15">DSM 8423</strain>
    </source>
</reference>
<evidence type="ECO:0000256" key="2">
    <source>
        <dbReference type="ARBA" id="ARBA00004861"/>
    </source>
</evidence>
<keyword evidence="6 9" id="KW-0456">Lyase</keyword>
<feature type="active site" description="Proton donor" evidence="9">
    <location>
        <position position="67"/>
    </location>
</feature>
<dbReference type="PANTHER" id="PTHR32119">
    <property type="entry name" value="OROTIDINE 5'-PHOSPHATE DECARBOXYLASE"/>
    <property type="match status" value="1"/>
</dbReference>
<comment type="similarity">
    <text evidence="8 9">Belongs to the OMP decarboxylase family. Type 1 subfamily.</text>
</comment>
<feature type="binding site" evidence="9 11">
    <location>
        <position position="220"/>
    </location>
    <ligand>
        <name>substrate</name>
    </ligand>
</feature>
<dbReference type="EMBL" id="FOBS01000002">
    <property type="protein sequence ID" value="SEM00362.1"/>
    <property type="molecule type" value="Genomic_DNA"/>
</dbReference>
<evidence type="ECO:0000313" key="14">
    <source>
        <dbReference type="EMBL" id="SEM00362.1"/>
    </source>
</evidence>
<proteinExistence type="inferred from homology"/>
<dbReference type="UniPathway" id="UPA00070">
    <property type="reaction ID" value="UER00120"/>
</dbReference>